<protein>
    <submittedName>
        <fullName evidence="2">SGNH hydrolase</fullName>
    </submittedName>
</protein>
<dbReference type="PANTHER" id="PTHR14209:SF19">
    <property type="entry name" value="ISOAMYL ACETATE-HYDROLYZING ESTERASE 1 HOMOLOG"/>
    <property type="match status" value="1"/>
</dbReference>
<gene>
    <name evidence="2" type="ORF">DFH94DRAFT_747930</name>
</gene>
<dbReference type="Pfam" id="PF13472">
    <property type="entry name" value="Lipase_GDSL_2"/>
    <property type="match status" value="1"/>
</dbReference>
<accession>A0A9P5T7V2</accession>
<dbReference type="InterPro" id="IPR036514">
    <property type="entry name" value="SGNH_hydro_sf"/>
</dbReference>
<dbReference type="Proteomes" id="UP000759537">
    <property type="component" value="Unassembled WGS sequence"/>
</dbReference>
<dbReference type="InterPro" id="IPR045136">
    <property type="entry name" value="Iah1-like"/>
</dbReference>
<keyword evidence="2" id="KW-0378">Hydrolase</keyword>
<proteinExistence type="predicted"/>
<dbReference type="PANTHER" id="PTHR14209">
    <property type="entry name" value="ISOAMYL ACETATE-HYDROLYZING ESTERASE 1"/>
    <property type="match status" value="1"/>
</dbReference>
<name>A0A9P5T7V2_9AGAM</name>
<reference evidence="2" key="1">
    <citation type="submission" date="2019-10" db="EMBL/GenBank/DDBJ databases">
        <authorList>
            <consortium name="DOE Joint Genome Institute"/>
            <person name="Kuo A."/>
            <person name="Miyauchi S."/>
            <person name="Kiss E."/>
            <person name="Drula E."/>
            <person name="Kohler A."/>
            <person name="Sanchez-Garcia M."/>
            <person name="Andreopoulos B."/>
            <person name="Barry K.W."/>
            <person name="Bonito G."/>
            <person name="Buee M."/>
            <person name="Carver A."/>
            <person name="Chen C."/>
            <person name="Cichocki N."/>
            <person name="Clum A."/>
            <person name="Culley D."/>
            <person name="Crous P.W."/>
            <person name="Fauchery L."/>
            <person name="Girlanda M."/>
            <person name="Hayes R."/>
            <person name="Keri Z."/>
            <person name="LaButti K."/>
            <person name="Lipzen A."/>
            <person name="Lombard V."/>
            <person name="Magnuson J."/>
            <person name="Maillard F."/>
            <person name="Morin E."/>
            <person name="Murat C."/>
            <person name="Nolan M."/>
            <person name="Ohm R."/>
            <person name="Pangilinan J."/>
            <person name="Pereira M."/>
            <person name="Perotto S."/>
            <person name="Peter M."/>
            <person name="Riley R."/>
            <person name="Sitrit Y."/>
            <person name="Stielow B."/>
            <person name="Szollosi G."/>
            <person name="Zifcakova L."/>
            <person name="Stursova M."/>
            <person name="Spatafora J.W."/>
            <person name="Tedersoo L."/>
            <person name="Vaario L.-M."/>
            <person name="Yamada A."/>
            <person name="Yan M."/>
            <person name="Wang P."/>
            <person name="Xu J."/>
            <person name="Bruns T."/>
            <person name="Baldrian P."/>
            <person name="Vilgalys R."/>
            <person name="Henrissat B."/>
            <person name="Grigoriev I.V."/>
            <person name="Hibbett D."/>
            <person name="Nagy L.G."/>
            <person name="Martin F.M."/>
        </authorList>
    </citation>
    <scope>NUCLEOTIDE SEQUENCE</scope>
    <source>
        <strain evidence="2">Prilba</strain>
    </source>
</reference>
<keyword evidence="3" id="KW-1185">Reference proteome</keyword>
<dbReference type="SUPFAM" id="SSF52266">
    <property type="entry name" value="SGNH hydrolase"/>
    <property type="match status" value="1"/>
</dbReference>
<dbReference type="OrthoDB" id="671439at2759"/>
<dbReference type="EMBL" id="WHVB01000010">
    <property type="protein sequence ID" value="KAF8479149.1"/>
    <property type="molecule type" value="Genomic_DNA"/>
</dbReference>
<organism evidence="2 3">
    <name type="scientific">Russula ochroleuca</name>
    <dbReference type="NCBI Taxonomy" id="152965"/>
    <lineage>
        <taxon>Eukaryota</taxon>
        <taxon>Fungi</taxon>
        <taxon>Dikarya</taxon>
        <taxon>Basidiomycota</taxon>
        <taxon>Agaricomycotina</taxon>
        <taxon>Agaricomycetes</taxon>
        <taxon>Russulales</taxon>
        <taxon>Russulaceae</taxon>
        <taxon>Russula</taxon>
    </lineage>
</organism>
<reference evidence="2" key="2">
    <citation type="journal article" date="2020" name="Nat. Commun.">
        <title>Large-scale genome sequencing of mycorrhizal fungi provides insights into the early evolution of symbiotic traits.</title>
        <authorList>
            <person name="Miyauchi S."/>
            <person name="Kiss E."/>
            <person name="Kuo A."/>
            <person name="Drula E."/>
            <person name="Kohler A."/>
            <person name="Sanchez-Garcia M."/>
            <person name="Morin E."/>
            <person name="Andreopoulos B."/>
            <person name="Barry K.W."/>
            <person name="Bonito G."/>
            <person name="Buee M."/>
            <person name="Carver A."/>
            <person name="Chen C."/>
            <person name="Cichocki N."/>
            <person name="Clum A."/>
            <person name="Culley D."/>
            <person name="Crous P.W."/>
            <person name="Fauchery L."/>
            <person name="Girlanda M."/>
            <person name="Hayes R.D."/>
            <person name="Keri Z."/>
            <person name="LaButti K."/>
            <person name="Lipzen A."/>
            <person name="Lombard V."/>
            <person name="Magnuson J."/>
            <person name="Maillard F."/>
            <person name="Murat C."/>
            <person name="Nolan M."/>
            <person name="Ohm R.A."/>
            <person name="Pangilinan J."/>
            <person name="Pereira M.F."/>
            <person name="Perotto S."/>
            <person name="Peter M."/>
            <person name="Pfister S."/>
            <person name="Riley R."/>
            <person name="Sitrit Y."/>
            <person name="Stielow J.B."/>
            <person name="Szollosi G."/>
            <person name="Zifcakova L."/>
            <person name="Stursova M."/>
            <person name="Spatafora J.W."/>
            <person name="Tedersoo L."/>
            <person name="Vaario L.M."/>
            <person name="Yamada A."/>
            <person name="Yan M."/>
            <person name="Wang P."/>
            <person name="Xu J."/>
            <person name="Bruns T."/>
            <person name="Baldrian P."/>
            <person name="Vilgalys R."/>
            <person name="Dunand C."/>
            <person name="Henrissat B."/>
            <person name="Grigoriev I.V."/>
            <person name="Hibbett D."/>
            <person name="Nagy L.G."/>
            <person name="Martin F.M."/>
        </authorList>
    </citation>
    <scope>NUCLEOTIDE SEQUENCE</scope>
    <source>
        <strain evidence="2">Prilba</strain>
    </source>
</reference>
<evidence type="ECO:0000313" key="3">
    <source>
        <dbReference type="Proteomes" id="UP000759537"/>
    </source>
</evidence>
<evidence type="ECO:0000313" key="2">
    <source>
        <dbReference type="EMBL" id="KAF8479149.1"/>
    </source>
</evidence>
<dbReference type="GO" id="GO:0016787">
    <property type="term" value="F:hydrolase activity"/>
    <property type="evidence" value="ECO:0007669"/>
    <property type="project" value="UniProtKB-KW"/>
</dbReference>
<dbReference type="Gene3D" id="3.40.50.1110">
    <property type="entry name" value="SGNH hydrolase"/>
    <property type="match status" value="1"/>
</dbReference>
<evidence type="ECO:0000259" key="1">
    <source>
        <dbReference type="Pfam" id="PF13472"/>
    </source>
</evidence>
<sequence>MPYLANHFLRGVGTYCIDQTAMTADCQDKIVLFGDSLTQMSWDPEYGGIGARLANLYARKLDVLNRGFSGYNTDWALPVWEQIITKRGEVQPHTPRVRLLTIWFGANDACLPGFTQHVPLSRFSENLATMVRAIRAPESQWYSPETRVLLITPPPIHVPSMGVDMQPTRTFDVTKAYAQEVKKVGEAENVPVVDIWTGIWEAAGKSKEAVKGFLTDGLHLGKAGYEVVFAALEEAISQHYPEIYHENLQSIFPLWEYFHSHTLEEFKAGNWLDGRGRIEQ</sequence>
<dbReference type="CDD" id="cd01838">
    <property type="entry name" value="Isoamyl_acetate_hydrolase_like"/>
    <property type="match status" value="1"/>
</dbReference>
<comment type="caution">
    <text evidence="2">The sequence shown here is derived from an EMBL/GenBank/DDBJ whole genome shotgun (WGS) entry which is preliminary data.</text>
</comment>
<dbReference type="AlphaFoldDB" id="A0A9P5T7V2"/>
<dbReference type="InterPro" id="IPR013830">
    <property type="entry name" value="SGNH_hydro"/>
</dbReference>
<feature type="domain" description="SGNH hydrolase-type esterase" evidence="1">
    <location>
        <begin position="32"/>
        <end position="227"/>
    </location>
</feature>